<reference evidence="2 3" key="1">
    <citation type="submission" date="2022-04" db="EMBL/GenBank/DDBJ databases">
        <title>The arsenic-methylating capacity of Chitinophaga filiformis YT5 during chitin decomposition.</title>
        <authorList>
            <person name="Chen G."/>
            <person name="Liang Y."/>
        </authorList>
    </citation>
    <scope>NUCLEOTIDE SEQUENCE [LARGE SCALE GENOMIC DNA]</scope>
    <source>
        <strain evidence="2 3">YT5</strain>
    </source>
</reference>
<proteinExistence type="predicted"/>
<name>A0ABY4HXS9_CHIFI</name>
<dbReference type="RefSeq" id="WP_247810189.1">
    <property type="nucleotide sequence ID" value="NZ_CP095855.1"/>
</dbReference>
<feature type="transmembrane region" description="Helical" evidence="1">
    <location>
        <begin position="69"/>
        <end position="89"/>
    </location>
</feature>
<keyword evidence="3" id="KW-1185">Reference proteome</keyword>
<feature type="transmembrane region" description="Helical" evidence="1">
    <location>
        <begin position="27"/>
        <end position="48"/>
    </location>
</feature>
<evidence type="ECO:0008006" key="4">
    <source>
        <dbReference type="Google" id="ProtNLM"/>
    </source>
</evidence>
<feature type="transmembrane region" description="Helical" evidence="1">
    <location>
        <begin position="95"/>
        <end position="115"/>
    </location>
</feature>
<evidence type="ECO:0000313" key="3">
    <source>
        <dbReference type="Proteomes" id="UP000830198"/>
    </source>
</evidence>
<evidence type="ECO:0000256" key="1">
    <source>
        <dbReference type="SAM" id="Phobius"/>
    </source>
</evidence>
<keyword evidence="1" id="KW-0472">Membrane</keyword>
<dbReference type="EMBL" id="CP095855">
    <property type="protein sequence ID" value="UPK67844.1"/>
    <property type="molecule type" value="Genomic_DNA"/>
</dbReference>
<organism evidence="2 3">
    <name type="scientific">Chitinophaga filiformis</name>
    <name type="common">Myxococcus filiformis</name>
    <name type="synonym">Flexibacter filiformis</name>
    <dbReference type="NCBI Taxonomy" id="104663"/>
    <lineage>
        <taxon>Bacteria</taxon>
        <taxon>Pseudomonadati</taxon>
        <taxon>Bacteroidota</taxon>
        <taxon>Chitinophagia</taxon>
        <taxon>Chitinophagales</taxon>
        <taxon>Chitinophagaceae</taxon>
        <taxon>Chitinophaga</taxon>
    </lineage>
</organism>
<sequence>MKIYLYIALAIVLLSQAAVFFIDFTLPQALLVAGLITCCSVINIILTYKTDFSRRFRFPKKTIRISDKNVELTNLRVATMGLILALFGIYCVCSLKAKVVGLVFIAAGFNYISFFRVEVRKLVTSSTRSMNS</sequence>
<dbReference type="Proteomes" id="UP000830198">
    <property type="component" value="Chromosome"/>
</dbReference>
<keyword evidence="1" id="KW-1133">Transmembrane helix</keyword>
<accession>A0ABY4HXS9</accession>
<gene>
    <name evidence="2" type="ORF">MYF79_23110</name>
</gene>
<evidence type="ECO:0000313" key="2">
    <source>
        <dbReference type="EMBL" id="UPK67844.1"/>
    </source>
</evidence>
<keyword evidence="1" id="KW-0812">Transmembrane</keyword>
<protein>
    <recommendedName>
        <fullName evidence="4">ATP synthase I chain</fullName>
    </recommendedName>
</protein>